<organism evidence="1 2">
    <name type="scientific">Candidatus Allocopromorpha excrementigallinarum</name>
    <dbReference type="NCBI Taxonomy" id="2840742"/>
    <lineage>
        <taxon>Bacteria</taxon>
        <taxon>Bacillati</taxon>
        <taxon>Bacillota</taxon>
        <taxon>Clostridia</taxon>
        <taxon>Eubacteriales</taxon>
        <taxon>Eubacteriaceae</taxon>
        <taxon>Eubacteriaceae incertae sedis</taxon>
        <taxon>Candidatus Allocopromorpha</taxon>
    </lineage>
</organism>
<dbReference type="AlphaFoldDB" id="A0A9D1I3N9"/>
<name>A0A9D1I3N9_9FIRM</name>
<protein>
    <submittedName>
        <fullName evidence="1">VWA domain-containing protein</fullName>
    </submittedName>
</protein>
<proteinExistence type="predicted"/>
<evidence type="ECO:0000313" key="1">
    <source>
        <dbReference type="EMBL" id="HIU26320.1"/>
    </source>
</evidence>
<reference evidence="1" key="2">
    <citation type="journal article" date="2021" name="PeerJ">
        <title>Extensive microbial diversity within the chicken gut microbiome revealed by metagenomics and culture.</title>
        <authorList>
            <person name="Gilroy R."/>
            <person name="Ravi A."/>
            <person name="Getino M."/>
            <person name="Pursley I."/>
            <person name="Horton D.L."/>
            <person name="Alikhan N.F."/>
            <person name="Baker D."/>
            <person name="Gharbi K."/>
            <person name="Hall N."/>
            <person name="Watson M."/>
            <person name="Adriaenssens E.M."/>
            <person name="Foster-Nyarko E."/>
            <person name="Jarju S."/>
            <person name="Secka A."/>
            <person name="Antonio M."/>
            <person name="Oren A."/>
            <person name="Chaudhuri R.R."/>
            <person name="La Ragione R."/>
            <person name="Hildebrand F."/>
            <person name="Pallen M.J."/>
        </authorList>
    </citation>
    <scope>NUCLEOTIDE SEQUENCE</scope>
    <source>
        <strain evidence="1">ChiHcec3-6078</strain>
    </source>
</reference>
<dbReference type="PANTHER" id="PTHR39338">
    <property type="entry name" value="BLL5662 PROTEIN-RELATED"/>
    <property type="match status" value="1"/>
</dbReference>
<dbReference type="PANTHER" id="PTHR39338:SF7">
    <property type="entry name" value="BLL6692 PROTEIN"/>
    <property type="match status" value="1"/>
</dbReference>
<sequence length="398" mass="46930">MFLEFFYLLRARGLEVTINEWMTLIEALDRGLAHASLTGFYHLCRSILIKSESEYDKFEQVFAEYFQGVETPEDLPKEFWEWLSQDERERDINDKGNVDDRFYREFEEIMRMFRERIEEQKEKHDGGSYWIGTGGTSTMGRGGYNNQGIRVGGRGRHRSAVQIAGERNFKDFRQDTILDIRQFQMAFRKLRQYSSRVDGERTELDIDKTIDETCENAGMLKLVYDRPRKNTVKLLLLIDSDGSMLPYSRLCNRLFQAVSKSNHFKDLKIYYFHNCIYDHLYTTPYCKKEEWVETNWVLNTLDSEYKVIFVGDAAMAPSELYRKGGNSIIGLWNEELGIEWLKKFEKRYKKKIWLNPIARDSWEWAYGSTTIQAIGEVFPMFELTLDGLEAGIKKLLVK</sequence>
<gene>
    <name evidence="1" type="ORF">IAC50_07510</name>
</gene>
<dbReference type="InterPro" id="IPR008912">
    <property type="entry name" value="Uncharacterised_CoxE"/>
</dbReference>
<evidence type="ECO:0000313" key="2">
    <source>
        <dbReference type="Proteomes" id="UP000824090"/>
    </source>
</evidence>
<dbReference type="EMBL" id="DVMP01000137">
    <property type="protein sequence ID" value="HIU26320.1"/>
    <property type="molecule type" value="Genomic_DNA"/>
</dbReference>
<dbReference type="Pfam" id="PF05762">
    <property type="entry name" value="VWA_CoxE"/>
    <property type="match status" value="1"/>
</dbReference>
<dbReference type="Proteomes" id="UP000824090">
    <property type="component" value="Unassembled WGS sequence"/>
</dbReference>
<accession>A0A9D1I3N9</accession>
<comment type="caution">
    <text evidence="1">The sequence shown here is derived from an EMBL/GenBank/DDBJ whole genome shotgun (WGS) entry which is preliminary data.</text>
</comment>
<reference evidence="1" key="1">
    <citation type="submission" date="2020-10" db="EMBL/GenBank/DDBJ databases">
        <authorList>
            <person name="Gilroy R."/>
        </authorList>
    </citation>
    <scope>NUCLEOTIDE SEQUENCE</scope>
    <source>
        <strain evidence="1">ChiHcec3-6078</strain>
    </source>
</reference>